<evidence type="ECO:0000256" key="1">
    <source>
        <dbReference type="SAM" id="Phobius"/>
    </source>
</evidence>
<dbReference type="InterPro" id="IPR048136">
    <property type="entry name" value="STM3941-like"/>
</dbReference>
<keyword evidence="1" id="KW-1133">Transmembrane helix</keyword>
<proteinExistence type="predicted"/>
<feature type="transmembrane region" description="Helical" evidence="1">
    <location>
        <begin position="187"/>
        <end position="220"/>
    </location>
</feature>
<evidence type="ECO:0000313" key="2">
    <source>
        <dbReference type="EMBL" id="GGF23473.1"/>
    </source>
</evidence>
<keyword evidence="1" id="KW-0472">Membrane</keyword>
<name>A0ABQ1UNR9_9FLAO</name>
<keyword evidence="1" id="KW-0812">Transmembrane</keyword>
<dbReference type="Proteomes" id="UP000655016">
    <property type="component" value="Unassembled WGS sequence"/>
</dbReference>
<feature type="transmembrane region" description="Helical" evidence="1">
    <location>
        <begin position="240"/>
        <end position="258"/>
    </location>
</feature>
<accession>A0ABQ1UNR9</accession>
<feature type="transmembrane region" description="Helical" evidence="1">
    <location>
        <begin position="12"/>
        <end position="31"/>
    </location>
</feature>
<dbReference type="RefSeq" id="WP_280115146.1">
    <property type="nucleotide sequence ID" value="NZ_BMKP01000009.1"/>
</dbReference>
<comment type="caution">
    <text evidence="2">The sequence shown here is derived from an EMBL/GenBank/DDBJ whole genome shotgun (WGS) entry which is preliminary data.</text>
</comment>
<gene>
    <name evidence="2" type="ORF">GCM10011518_36000</name>
</gene>
<protein>
    <submittedName>
        <fullName evidence="2">Uncharacterized protein</fullName>
    </submittedName>
</protein>
<dbReference type="NCBIfam" id="NF041635">
    <property type="entry name" value="STM3941_fam"/>
    <property type="match status" value="1"/>
</dbReference>
<reference evidence="3" key="1">
    <citation type="journal article" date="2019" name="Int. J. Syst. Evol. Microbiol.">
        <title>The Global Catalogue of Microorganisms (GCM) 10K type strain sequencing project: providing services to taxonomists for standard genome sequencing and annotation.</title>
        <authorList>
            <consortium name="The Broad Institute Genomics Platform"/>
            <consortium name="The Broad Institute Genome Sequencing Center for Infectious Disease"/>
            <person name="Wu L."/>
            <person name="Ma J."/>
        </authorList>
    </citation>
    <scope>NUCLEOTIDE SEQUENCE [LARGE SCALE GENOMIC DNA]</scope>
    <source>
        <strain evidence="3">CGMCC 1.16060</strain>
    </source>
</reference>
<evidence type="ECO:0000313" key="3">
    <source>
        <dbReference type="Proteomes" id="UP000655016"/>
    </source>
</evidence>
<organism evidence="2 3">
    <name type="scientific">Flavobacterium limi</name>
    <dbReference type="NCBI Taxonomy" id="2045105"/>
    <lineage>
        <taxon>Bacteria</taxon>
        <taxon>Pseudomonadati</taxon>
        <taxon>Bacteroidota</taxon>
        <taxon>Flavobacteriia</taxon>
        <taxon>Flavobacteriales</taxon>
        <taxon>Flavobacteriaceae</taxon>
        <taxon>Flavobacterium</taxon>
    </lineage>
</organism>
<feature type="transmembrane region" description="Helical" evidence="1">
    <location>
        <begin position="43"/>
        <end position="63"/>
    </location>
</feature>
<sequence length="338" mass="39892">MTEIKLYKSNLKGIKIFALCLPFVLIGVWMISEKQNGTFDFYMGWFIASFFGLGIPISIFTLLDKRPQIIINENGIWDRTTKQNEIKWEQIIKAYPIDIYNQKFISIIVDETYEFKKRQYNWAEKLTELIGAQKLNLNLSQLKIDENQLTILINKIKDVEKNDRNNLIRTFLSNHNLNSTSDFQKYFLYFLIIIGLGIISLSNFYAFWAIMIIMGISALIAKWYRGTSNNSKLRKYSERITYLGFINMVLIVLVFKIYDYTTNKIGIKITTEIEKHKTKYGTYPNNLKIVTSKTELNLIQKYIADKIDYKINGKDYILELEFLNHNRKEFDAELNEWN</sequence>
<dbReference type="EMBL" id="BMKP01000009">
    <property type="protein sequence ID" value="GGF23473.1"/>
    <property type="molecule type" value="Genomic_DNA"/>
</dbReference>
<keyword evidence="3" id="KW-1185">Reference proteome</keyword>